<evidence type="ECO:0000313" key="4">
    <source>
        <dbReference type="Proteomes" id="UP000541444"/>
    </source>
</evidence>
<evidence type="ECO:0000256" key="1">
    <source>
        <dbReference type="SAM" id="MobiDB-lite"/>
    </source>
</evidence>
<dbReference type="PANTHER" id="PTHR46033">
    <property type="entry name" value="PROTEIN MAIN-LIKE 2"/>
    <property type="match status" value="1"/>
</dbReference>
<feature type="region of interest" description="Disordered" evidence="1">
    <location>
        <begin position="1"/>
        <end position="37"/>
    </location>
</feature>
<comment type="caution">
    <text evidence="3">The sequence shown here is derived from an EMBL/GenBank/DDBJ whole genome shotgun (WGS) entry which is preliminary data.</text>
</comment>
<dbReference type="Pfam" id="PF10536">
    <property type="entry name" value="PMD"/>
    <property type="match status" value="1"/>
</dbReference>
<dbReference type="InterPro" id="IPR044824">
    <property type="entry name" value="MAIN-like"/>
</dbReference>
<dbReference type="GO" id="GO:0010073">
    <property type="term" value="P:meristem maintenance"/>
    <property type="evidence" value="ECO:0007669"/>
    <property type="project" value="InterPro"/>
</dbReference>
<dbReference type="AlphaFoldDB" id="A0A7J7NF24"/>
<dbReference type="PANTHER" id="PTHR46033:SF8">
    <property type="entry name" value="PROTEIN MAINTENANCE OF MERISTEMS-LIKE"/>
    <property type="match status" value="1"/>
</dbReference>
<name>A0A7J7NF24_9MAGN</name>
<feature type="domain" description="Aminotransferase-like plant mobile" evidence="2">
    <location>
        <begin position="88"/>
        <end position="268"/>
    </location>
</feature>
<evidence type="ECO:0000259" key="2">
    <source>
        <dbReference type="Pfam" id="PF10536"/>
    </source>
</evidence>
<accession>A0A7J7NF24</accession>
<dbReference type="InterPro" id="IPR019557">
    <property type="entry name" value="AminoTfrase-like_pln_mobile"/>
</dbReference>
<protein>
    <recommendedName>
        <fullName evidence="2">Aminotransferase-like plant mobile domain-containing protein</fullName>
    </recommendedName>
</protein>
<gene>
    <name evidence="3" type="ORF">GIB67_012682</name>
</gene>
<reference evidence="3 4" key="1">
    <citation type="journal article" date="2020" name="IScience">
        <title>Genome Sequencing of the Endangered Kingdonia uniflora (Circaeasteraceae, Ranunculales) Reveals Potential Mechanisms of Evolutionary Specialization.</title>
        <authorList>
            <person name="Sun Y."/>
            <person name="Deng T."/>
            <person name="Zhang A."/>
            <person name="Moore M.J."/>
            <person name="Landis J.B."/>
            <person name="Lin N."/>
            <person name="Zhang H."/>
            <person name="Zhang X."/>
            <person name="Huang J."/>
            <person name="Zhang X."/>
            <person name="Sun H."/>
            <person name="Wang H."/>
        </authorList>
    </citation>
    <scope>NUCLEOTIDE SEQUENCE [LARGE SCALE GENOMIC DNA]</scope>
    <source>
        <strain evidence="3">TB1705</strain>
        <tissue evidence="3">Leaf</tissue>
    </source>
</reference>
<keyword evidence="4" id="KW-1185">Reference proteome</keyword>
<organism evidence="3 4">
    <name type="scientific">Kingdonia uniflora</name>
    <dbReference type="NCBI Taxonomy" id="39325"/>
    <lineage>
        <taxon>Eukaryota</taxon>
        <taxon>Viridiplantae</taxon>
        <taxon>Streptophyta</taxon>
        <taxon>Embryophyta</taxon>
        <taxon>Tracheophyta</taxon>
        <taxon>Spermatophyta</taxon>
        <taxon>Magnoliopsida</taxon>
        <taxon>Ranunculales</taxon>
        <taxon>Circaeasteraceae</taxon>
        <taxon>Kingdonia</taxon>
    </lineage>
</organism>
<proteinExistence type="predicted"/>
<sequence>MQMPEGEPHPSILPGFRGTRDPERSVTRSRSGRKKRRVEFEDIQPQNIPNPTEDKFLRKCITQLPDGVSHIYYMGKELTFMDIRLGNSDNRLIQVLTERWWPTTHTFLFPCMELGVTPLNFTMLTSLSIGRYPTQVPYDDTWSILSNARQLFPNTDSSHIKSGNVSIAHLRTYLTIAADREDDITIVCAFILFMIEHLWFQTANDTVLLGYHAAVNDLDLAAQYDWGSTILASLYHGLDTAVTTGGAITGFVQLLSVTGEVRIPLDHPLSMSPHISPATLHEMRQAGFVDCEQFMVGEERKTYTSYWAEQTLEVGYMLTDSQRIGNLDLFGLSALKTGIIPVVVTQTKVHSLSQDFNLPEFVRDAQRLQEVEDELTITHRQIDSINYQLYAHDLQLRSGCDVQVVLLSSEGGTRMRLRGSGLQTRGGSTSHRG</sequence>
<dbReference type="EMBL" id="JACGCM010000816">
    <property type="protein sequence ID" value="KAF6165785.1"/>
    <property type="molecule type" value="Genomic_DNA"/>
</dbReference>
<dbReference type="Proteomes" id="UP000541444">
    <property type="component" value="Unassembled WGS sequence"/>
</dbReference>
<evidence type="ECO:0000313" key="3">
    <source>
        <dbReference type="EMBL" id="KAF6165785.1"/>
    </source>
</evidence>